<gene>
    <name evidence="2" type="ORF">A2527_11835</name>
</gene>
<proteinExistence type="predicted"/>
<dbReference type="STRING" id="1817772.A2527_11835"/>
<protein>
    <submittedName>
        <fullName evidence="2">Uncharacterized protein</fullName>
    </submittedName>
</protein>
<dbReference type="Proteomes" id="UP000178449">
    <property type="component" value="Unassembled WGS sequence"/>
</dbReference>
<evidence type="ECO:0000313" key="3">
    <source>
        <dbReference type="Proteomes" id="UP000178449"/>
    </source>
</evidence>
<evidence type="ECO:0000256" key="1">
    <source>
        <dbReference type="SAM" id="MobiDB-lite"/>
    </source>
</evidence>
<dbReference type="EMBL" id="MFNE01000047">
    <property type="protein sequence ID" value="OGG93591.1"/>
    <property type="molecule type" value="Genomic_DNA"/>
</dbReference>
<reference evidence="2 3" key="1">
    <citation type="journal article" date="2016" name="Nat. Commun.">
        <title>Thousands of microbial genomes shed light on interconnected biogeochemical processes in an aquifer system.</title>
        <authorList>
            <person name="Anantharaman K."/>
            <person name="Brown C.T."/>
            <person name="Hug L.A."/>
            <person name="Sharon I."/>
            <person name="Castelle C.J."/>
            <person name="Probst A.J."/>
            <person name="Thomas B.C."/>
            <person name="Singh A."/>
            <person name="Wilkins M.J."/>
            <person name="Karaoz U."/>
            <person name="Brodie E.L."/>
            <person name="Williams K.H."/>
            <person name="Hubbard S.S."/>
            <person name="Banfield J.F."/>
        </authorList>
    </citation>
    <scope>NUCLEOTIDE SEQUENCE [LARGE SCALE GENOMIC DNA]</scope>
</reference>
<accession>A0A1F6G653</accession>
<comment type="caution">
    <text evidence="2">The sequence shown here is derived from an EMBL/GenBank/DDBJ whole genome shotgun (WGS) entry which is preliminary data.</text>
</comment>
<feature type="region of interest" description="Disordered" evidence="1">
    <location>
        <begin position="87"/>
        <end position="114"/>
    </location>
</feature>
<dbReference type="AlphaFoldDB" id="A0A1F6G653"/>
<sequence>MYQGRPPCQTCEFGELELEGAQAKAWEHWCRLSLLSRPRGFGYGPIPVGEIKALCDAFCEEPEVFSWILEIEQLAYPRLCRSQETKEENKDAQFSAEPESASPKNPRGLSSKHD</sequence>
<organism evidence="2 3">
    <name type="scientific">Candidatus Lambdaproteobacteria bacterium RIFOXYD2_FULL_50_16</name>
    <dbReference type="NCBI Taxonomy" id="1817772"/>
    <lineage>
        <taxon>Bacteria</taxon>
        <taxon>Pseudomonadati</taxon>
        <taxon>Pseudomonadota</taxon>
        <taxon>Candidatus Lambdaproteobacteria</taxon>
    </lineage>
</organism>
<name>A0A1F6G653_9PROT</name>
<evidence type="ECO:0000313" key="2">
    <source>
        <dbReference type="EMBL" id="OGG93591.1"/>
    </source>
</evidence>